<keyword evidence="2" id="KW-1185">Reference proteome</keyword>
<gene>
    <name evidence="1" type="ORF">SCLCIDRAFT_1219932</name>
</gene>
<dbReference type="InParanoid" id="A0A0C2Z4K5"/>
<protein>
    <submittedName>
        <fullName evidence="1">Uncharacterized protein</fullName>
    </submittedName>
</protein>
<evidence type="ECO:0000313" key="1">
    <source>
        <dbReference type="EMBL" id="KIM56898.1"/>
    </source>
</evidence>
<name>A0A0C2Z4K5_9AGAM</name>
<organism evidence="1 2">
    <name type="scientific">Scleroderma citrinum Foug A</name>
    <dbReference type="NCBI Taxonomy" id="1036808"/>
    <lineage>
        <taxon>Eukaryota</taxon>
        <taxon>Fungi</taxon>
        <taxon>Dikarya</taxon>
        <taxon>Basidiomycota</taxon>
        <taxon>Agaricomycotina</taxon>
        <taxon>Agaricomycetes</taxon>
        <taxon>Agaricomycetidae</taxon>
        <taxon>Boletales</taxon>
        <taxon>Sclerodermatineae</taxon>
        <taxon>Sclerodermataceae</taxon>
        <taxon>Scleroderma</taxon>
    </lineage>
</organism>
<dbReference type="Proteomes" id="UP000053989">
    <property type="component" value="Unassembled WGS sequence"/>
</dbReference>
<accession>A0A0C2Z4K5</accession>
<evidence type="ECO:0000313" key="2">
    <source>
        <dbReference type="Proteomes" id="UP000053989"/>
    </source>
</evidence>
<dbReference type="HOGENOM" id="CLU_2307685_0_0_1"/>
<proteinExistence type="predicted"/>
<dbReference type="AlphaFoldDB" id="A0A0C2Z4K5"/>
<sequence length="100" mass="11275">MSAYQHDNGRLAGHTLNAWLARWIYLPLEVYATGREGDEPIECNVLVIKVGRMVTPEWTDRRTSVRQRRGKRRVALTVVLIDVTGDSCRCCTDISANSAN</sequence>
<dbReference type="EMBL" id="KN822108">
    <property type="protein sequence ID" value="KIM56898.1"/>
    <property type="molecule type" value="Genomic_DNA"/>
</dbReference>
<reference evidence="1 2" key="1">
    <citation type="submission" date="2014-04" db="EMBL/GenBank/DDBJ databases">
        <authorList>
            <consortium name="DOE Joint Genome Institute"/>
            <person name="Kuo A."/>
            <person name="Kohler A."/>
            <person name="Nagy L.G."/>
            <person name="Floudas D."/>
            <person name="Copeland A."/>
            <person name="Barry K.W."/>
            <person name="Cichocki N."/>
            <person name="Veneault-Fourrey C."/>
            <person name="LaButti K."/>
            <person name="Lindquist E.A."/>
            <person name="Lipzen A."/>
            <person name="Lundell T."/>
            <person name="Morin E."/>
            <person name="Murat C."/>
            <person name="Sun H."/>
            <person name="Tunlid A."/>
            <person name="Henrissat B."/>
            <person name="Grigoriev I.V."/>
            <person name="Hibbett D.S."/>
            <person name="Martin F."/>
            <person name="Nordberg H.P."/>
            <person name="Cantor M.N."/>
            <person name="Hua S.X."/>
        </authorList>
    </citation>
    <scope>NUCLEOTIDE SEQUENCE [LARGE SCALE GENOMIC DNA]</scope>
    <source>
        <strain evidence="1 2">Foug A</strain>
    </source>
</reference>
<reference evidence="2" key="2">
    <citation type="submission" date="2015-01" db="EMBL/GenBank/DDBJ databases">
        <title>Evolutionary Origins and Diversification of the Mycorrhizal Mutualists.</title>
        <authorList>
            <consortium name="DOE Joint Genome Institute"/>
            <consortium name="Mycorrhizal Genomics Consortium"/>
            <person name="Kohler A."/>
            <person name="Kuo A."/>
            <person name="Nagy L.G."/>
            <person name="Floudas D."/>
            <person name="Copeland A."/>
            <person name="Barry K.W."/>
            <person name="Cichocki N."/>
            <person name="Veneault-Fourrey C."/>
            <person name="LaButti K."/>
            <person name="Lindquist E.A."/>
            <person name="Lipzen A."/>
            <person name="Lundell T."/>
            <person name="Morin E."/>
            <person name="Murat C."/>
            <person name="Riley R."/>
            <person name="Ohm R."/>
            <person name="Sun H."/>
            <person name="Tunlid A."/>
            <person name="Henrissat B."/>
            <person name="Grigoriev I.V."/>
            <person name="Hibbett D.S."/>
            <person name="Martin F."/>
        </authorList>
    </citation>
    <scope>NUCLEOTIDE SEQUENCE [LARGE SCALE GENOMIC DNA]</scope>
    <source>
        <strain evidence="2">Foug A</strain>
    </source>
</reference>